<dbReference type="AlphaFoldDB" id="A0A3B3SAC1"/>
<dbReference type="CTD" id="399949"/>
<dbReference type="Pfam" id="PF17664">
    <property type="entry name" value="HOATZ-like"/>
    <property type="match status" value="1"/>
</dbReference>
<dbReference type="GeneTree" id="ENSGT00940000166624"/>
<comment type="similarity">
    <text evidence="1">Belongs to the HOATZ family.</text>
</comment>
<dbReference type="GO" id="GO:0060271">
    <property type="term" value="P:cilium assembly"/>
    <property type="evidence" value="ECO:0007669"/>
    <property type="project" value="InterPro"/>
</dbReference>
<protein>
    <recommendedName>
        <fullName evidence="2">Cilia- and flagella-associated protein HOATZ</fullName>
    </recommendedName>
</protein>
<dbReference type="PANTHER" id="PTHR47231">
    <property type="entry name" value="UPF0722 PROTEIN C11ORF88"/>
    <property type="match status" value="1"/>
</dbReference>
<keyword evidence="5" id="KW-1185">Reference proteome</keyword>
<dbReference type="Ensembl" id="ENSPKIT00000008471.1">
    <property type="protein sequence ID" value="ENSPKIP00000027701.1"/>
    <property type="gene ID" value="ENSPKIG00000009642.1"/>
</dbReference>
<evidence type="ECO:0000256" key="1">
    <source>
        <dbReference type="ARBA" id="ARBA00023451"/>
    </source>
</evidence>
<dbReference type="Ensembl" id="ENSPKIT00000008459.1">
    <property type="protein sequence ID" value="ENSPKIP00000027689.1"/>
    <property type="gene ID" value="ENSPKIG00000009642.1"/>
</dbReference>
<dbReference type="Proteomes" id="UP000261540">
    <property type="component" value="Unplaced"/>
</dbReference>
<feature type="compositionally biased region" description="Basic and acidic residues" evidence="3">
    <location>
        <begin position="132"/>
        <end position="157"/>
    </location>
</feature>
<dbReference type="GeneID" id="111844784"/>
<evidence type="ECO:0000313" key="5">
    <source>
        <dbReference type="Proteomes" id="UP000261540"/>
    </source>
</evidence>
<evidence type="ECO:0000313" key="4">
    <source>
        <dbReference type="Ensembl" id="ENSPKIP00000027689.1"/>
    </source>
</evidence>
<dbReference type="RefSeq" id="XP_023669347.1">
    <property type="nucleotide sequence ID" value="XM_023813579.1"/>
</dbReference>
<reference evidence="4" key="1">
    <citation type="submission" date="2025-05" db="UniProtKB">
        <authorList>
            <consortium name="Ensembl"/>
        </authorList>
    </citation>
    <scope>IDENTIFICATION</scope>
</reference>
<feature type="region of interest" description="Disordered" evidence="3">
    <location>
        <begin position="119"/>
        <end position="157"/>
    </location>
</feature>
<evidence type="ECO:0000256" key="2">
    <source>
        <dbReference type="ARBA" id="ARBA00023657"/>
    </source>
</evidence>
<sequence>MSEQLDGDDFDELDAYFTVFAGSSIEDVTYAKVFWSSVTLQPPLESRLVSASISQRLKVAGDPQPSLEQSTPNKEEEDLLETAYRRQRAAEKQKYLDMAKKRQDIIALLKKQREDRIKKETISLPYKPRKCDKHERSDIRTPSEQSRQDAEEVRRLI</sequence>
<dbReference type="InterPro" id="IPR040681">
    <property type="entry name" value="HOATZ-like"/>
</dbReference>
<organism evidence="4 5">
    <name type="scientific">Paramormyrops kingsleyae</name>
    <dbReference type="NCBI Taxonomy" id="1676925"/>
    <lineage>
        <taxon>Eukaryota</taxon>
        <taxon>Metazoa</taxon>
        <taxon>Chordata</taxon>
        <taxon>Craniata</taxon>
        <taxon>Vertebrata</taxon>
        <taxon>Euteleostomi</taxon>
        <taxon>Actinopterygii</taxon>
        <taxon>Neopterygii</taxon>
        <taxon>Teleostei</taxon>
        <taxon>Osteoglossocephala</taxon>
        <taxon>Osteoglossomorpha</taxon>
        <taxon>Osteoglossiformes</taxon>
        <taxon>Mormyridae</taxon>
        <taxon>Paramormyrops</taxon>
    </lineage>
</organism>
<evidence type="ECO:0000256" key="3">
    <source>
        <dbReference type="SAM" id="MobiDB-lite"/>
    </source>
</evidence>
<feature type="region of interest" description="Disordered" evidence="3">
    <location>
        <begin position="58"/>
        <end position="79"/>
    </location>
</feature>
<accession>A0A3B3SAC1</accession>
<name>A0A3B3SAC1_9TELE</name>
<proteinExistence type="inferred from homology"/>
<dbReference type="PANTHER" id="PTHR47231:SF1">
    <property type="entry name" value="CILIA- AND FLAGELLA-ASSOCIATED PROTEIN HOATZ"/>
    <property type="match status" value="1"/>
</dbReference>